<organism evidence="1">
    <name type="scientific">Arundo donax</name>
    <name type="common">Giant reed</name>
    <name type="synonym">Donax arundinaceus</name>
    <dbReference type="NCBI Taxonomy" id="35708"/>
    <lineage>
        <taxon>Eukaryota</taxon>
        <taxon>Viridiplantae</taxon>
        <taxon>Streptophyta</taxon>
        <taxon>Embryophyta</taxon>
        <taxon>Tracheophyta</taxon>
        <taxon>Spermatophyta</taxon>
        <taxon>Magnoliopsida</taxon>
        <taxon>Liliopsida</taxon>
        <taxon>Poales</taxon>
        <taxon>Poaceae</taxon>
        <taxon>PACMAD clade</taxon>
        <taxon>Arundinoideae</taxon>
        <taxon>Arundineae</taxon>
        <taxon>Arundo</taxon>
    </lineage>
</organism>
<reference evidence="1" key="1">
    <citation type="submission" date="2014-09" db="EMBL/GenBank/DDBJ databases">
        <authorList>
            <person name="Magalhaes I.L.F."/>
            <person name="Oliveira U."/>
            <person name="Santos F.R."/>
            <person name="Vidigal T.H.D.A."/>
            <person name="Brescovit A.D."/>
            <person name="Santos A.J."/>
        </authorList>
    </citation>
    <scope>NUCLEOTIDE SEQUENCE</scope>
    <source>
        <tissue evidence="1">Shoot tissue taken approximately 20 cm above the soil surface</tissue>
    </source>
</reference>
<protein>
    <submittedName>
        <fullName evidence="1">Uncharacterized protein</fullName>
    </submittedName>
</protein>
<sequence>MSTGQIWATELHLSSCCCSLH</sequence>
<dbReference type="AlphaFoldDB" id="A0A0A8YYM7"/>
<dbReference type="EMBL" id="GBRH01267367">
    <property type="protein sequence ID" value="JAD30528.1"/>
    <property type="molecule type" value="Transcribed_RNA"/>
</dbReference>
<reference evidence="1" key="2">
    <citation type="journal article" date="2015" name="Data Brief">
        <title>Shoot transcriptome of the giant reed, Arundo donax.</title>
        <authorList>
            <person name="Barrero R.A."/>
            <person name="Guerrero F.D."/>
            <person name="Moolhuijzen P."/>
            <person name="Goolsby J.A."/>
            <person name="Tidwell J."/>
            <person name="Bellgard S.E."/>
            <person name="Bellgard M.I."/>
        </authorList>
    </citation>
    <scope>NUCLEOTIDE SEQUENCE</scope>
    <source>
        <tissue evidence="1">Shoot tissue taken approximately 20 cm above the soil surface</tissue>
    </source>
</reference>
<evidence type="ECO:0000313" key="1">
    <source>
        <dbReference type="EMBL" id="JAD30528.1"/>
    </source>
</evidence>
<accession>A0A0A8YYM7</accession>
<proteinExistence type="predicted"/>
<name>A0A0A8YYM7_ARUDO</name>